<evidence type="ECO:0000256" key="2">
    <source>
        <dbReference type="ARBA" id="ARBA00023006"/>
    </source>
</evidence>
<name>A0A8W7PRF0_ANOCL</name>
<dbReference type="Proteomes" id="UP000075882">
    <property type="component" value="Unassembled WGS sequence"/>
</dbReference>
<sequence>MGGDFAPTAPPCSAPAVPNLSTTMLYPDLSQLKLEASDGVQTLVRPSTTSAQPIERPCISAPRTRTLYLQCIQQMEDTALQTDRAHLDAMEQQFVRSESPHGVAKDPGGYDDDLHISIQTYRAGYHGYGEVVRERKVAHQQIASLQGRCWDFQQVKFSATGRCDDERTVSVSLKSRVASLNVERFKEAKGTMSSLLDRCLTKEKEALIHLLHTRSMVEKKVSDPPKAGQNPTVALRHKLRIIGNALRMEASGSGCDEGERCEYVQDLRKWFVHVHFDTLVYGAARCIYAAGVALARHLSTLPFALLSSRACWWMLRCLVQRDFTLGPDFEHESKPPVPHNATTTDQFSKALLGQEAAHNLYNVLKPFVDLALARDPSSDKEFICTITKTLFEVLVAVDAAELVCAELIIEQIHTIVEKNVFVLSVMLQTLAADGTANPQSTADAWQAKGSRLLDVFSSKRKLVMLWDPTESDVNVMLELLLSYSRAHVYHKLALGLLMYINYGEISGLNVPKALQNRVAYSVVAAFRKNQSPVKANSDATEQSEYENYQERCLFVLLQLRLHALDQPLPIVQQILQDPSSVEVRNVPALEQLADVKAAVDERCPVACLAAMLTTTIGHWVPVFCQDGVNLLQLLLDHHLDTVVVRCLELISLLFTECSHALLGSERFADLLTQLVQDDVELVWTPPKPSTSTIDPQQSEQMLALKLLDQAKVGKLGTMLVSQAVSHWRCGYATPAALVGMWCDWLTQISSWTNSAKVLRLLNVLASVSFGHAEAWKALRDKLAPFFKSFAQVKQKQPGIHSLWSKIIGTEPPLLYGTLPNDCVALALLVFELEHRQLELDTELWPRLLRALKRKESLKLDAALRDVSGGLRTREEDFCPAADSLVYCKLARFLVRVSVEHPLCLAVWQQFFAALLTRVTDVGDPVHGVSDLLYGADTGLMEKVKQTLCRLELHYHSAQETNKPAECWPECVNQPALVTLHRLMVERWYALYRVHPAQPLKAQLSEGTAAGKPALTPVEAIQRRLANAYTDPLPVPVVEVRGEQQDLRDALAKPAAVRVRRITESLRIVRQHIDKTYWTTKAELEQRRDELFELYRQLYVNEDRQLVKQAKCSVLYCAGAATVKVHTKCATLDKTVQERIDARLRGLEAFLQMAINIPPYIVHHTILLRELWNSLFVDYCAETDQTAVQSLNAIIRTMLRTLLHEVSDANFVPPLTFAVRLSLETYRSELSKLMFEEVGQLFADALETGHKPSSVIVALLEDGRIPCRPLLQVYGQLVKQKTGSLERTLFVDMFGSKLDLSRWLKEHDVAPDELDQFAKLIVIGLYKARPADTVSPVRSDEQAEQDEKFADILISHLVTLASSKFPDNFGKLLQHTINAYSQWPTLPPVMLLRLLNVLRSRAHHLPDLCLGMAEDALHQAHRQFAEANCTEPVLGPELLHHLLVAVTEHFVRQRDGAYPWNGMYRRHGAYIEVLGMLLGMFAHSLLAAGMRDNRIGCVHDNLLPTVYRMFEPWIVPYGADVHAHARPGGYSPSTPYGRTTMAPVIDTARHCNNDKAKWMFGVLLHCVEYAIEQVREAYADTDHCSQILLYFLHWYLEWFVDPRIMISALYVYNTLPVVRSEEKTRTAMVRLLHHFARLVWMPMHVAELTPALDWFVMTAEAGFLLREPKVPHRDLDDALMLLLEIVTGMRCNEANQLVPGGMYLLKRKLYIGVVVRMLMNAGRAASKVANGKPQLTAAVQRLVASIADVLAQLPDACGTGCSHCPRLLEARALMTELLTSVKKWQTENTLSLFVDELIRLLDSDVNSQLLTQCVLESANLLDSQTVPWMRLMESALSHYLCDRSAENGSLALPSKPAWLQALNIVGYTAISQWQYELLAQHCLPLCLELHFLHHWHVSRGDPAAQLGLVEQLLATLPVLKISEPIEYRLYPLWYTLAYALLTVRPEPHAAIRSTIAQFGTVSESSSFWVVGMLKKILGKERTATERVSASRCLVAYAFAVLLAHAYAARRTGQDATQLPESDDYSEATEPFTLAKLLSAPEKRVSRDRIASAAMENLKSVCGASAPKEYQVRIQTIVDTTGVDVEPRQILQQAKDIIVSLDGRAEPFLSTLEEAIVAQR</sequence>
<dbReference type="GO" id="GO:0097352">
    <property type="term" value="P:autophagosome maturation"/>
    <property type="evidence" value="ECO:0007669"/>
    <property type="project" value="TreeGrafter"/>
</dbReference>
<dbReference type="Pfam" id="PF26103">
    <property type="entry name" value="TPR_Epg5"/>
    <property type="match status" value="1"/>
</dbReference>
<feature type="domain" description="Epg5-like central TPR repeats" evidence="3">
    <location>
        <begin position="1269"/>
        <end position="1612"/>
    </location>
</feature>
<organism evidence="5">
    <name type="scientific">Anopheles coluzzii</name>
    <name type="common">African malaria mosquito</name>
    <dbReference type="NCBI Taxonomy" id="1518534"/>
    <lineage>
        <taxon>Eukaryota</taxon>
        <taxon>Metazoa</taxon>
        <taxon>Ecdysozoa</taxon>
        <taxon>Arthropoda</taxon>
        <taxon>Hexapoda</taxon>
        <taxon>Insecta</taxon>
        <taxon>Pterygota</taxon>
        <taxon>Neoptera</taxon>
        <taxon>Endopterygota</taxon>
        <taxon>Diptera</taxon>
        <taxon>Nematocera</taxon>
        <taxon>Culicoidea</taxon>
        <taxon>Culicidae</taxon>
        <taxon>Anophelinae</taxon>
        <taxon>Anopheles</taxon>
    </lineage>
</organism>
<proteinExistence type="inferred from homology"/>
<reference evidence="5" key="1">
    <citation type="submission" date="2022-08" db="UniProtKB">
        <authorList>
            <consortium name="EnsemblMetazoa"/>
        </authorList>
    </citation>
    <scope>IDENTIFICATION</scope>
</reference>
<evidence type="ECO:0000259" key="4">
    <source>
        <dbReference type="Pfam" id="PF26573"/>
    </source>
</evidence>
<dbReference type="GO" id="GO:0005737">
    <property type="term" value="C:cytoplasm"/>
    <property type="evidence" value="ECO:0007669"/>
    <property type="project" value="TreeGrafter"/>
</dbReference>
<dbReference type="PANTHER" id="PTHR31139">
    <property type="entry name" value="ECTOPIC P GRANULES PROTEIN 5 HOMOLOG"/>
    <property type="match status" value="1"/>
</dbReference>
<evidence type="ECO:0000313" key="5">
    <source>
        <dbReference type="EnsemblMetazoa" id="ACOM035895-PA.1"/>
    </source>
</evidence>
<dbReference type="InterPro" id="IPR051436">
    <property type="entry name" value="Autophagy-related_EPG5"/>
</dbReference>
<dbReference type="Pfam" id="PF26573">
    <property type="entry name" value="TPR_Epg5_2"/>
    <property type="match status" value="1"/>
</dbReference>
<accession>A0A8W7PRF0</accession>
<dbReference type="InterPro" id="IPR059030">
    <property type="entry name" value="TPR_Epg5_mid"/>
</dbReference>
<evidence type="ECO:0000259" key="3">
    <source>
        <dbReference type="Pfam" id="PF26103"/>
    </source>
</evidence>
<dbReference type="InterPro" id="IPR058750">
    <property type="entry name" value="TPR_Epg5"/>
</dbReference>
<feature type="domain" description="Epg5-like TPR" evidence="4">
    <location>
        <begin position="839"/>
        <end position="963"/>
    </location>
</feature>
<dbReference type="EnsemblMetazoa" id="ACOM035895-RA">
    <property type="protein sequence ID" value="ACOM035895-PA.1"/>
    <property type="gene ID" value="ACOM035895"/>
</dbReference>
<dbReference type="PANTHER" id="PTHR31139:SF4">
    <property type="entry name" value="ECTOPIC P GRANULES PROTEIN 5 HOMOLOG"/>
    <property type="match status" value="1"/>
</dbReference>
<protein>
    <submittedName>
        <fullName evidence="5">Uncharacterized protein</fullName>
    </submittedName>
</protein>
<dbReference type="VEuPathDB" id="VectorBase:ACON2_040867"/>
<keyword evidence="2" id="KW-0072">Autophagy</keyword>
<comment type="similarity">
    <text evidence="1">Belongs to the EPG5 family.</text>
</comment>
<evidence type="ECO:0000256" key="1">
    <source>
        <dbReference type="ARBA" id="ARBA00010948"/>
    </source>
</evidence>